<feature type="binding site" evidence="12">
    <location>
        <begin position="40"/>
        <end position="44"/>
    </location>
    <ligand>
        <name>substrate</name>
    </ligand>
</feature>
<keyword evidence="7 12" id="KW-0418">Kinase</keyword>
<name>A0AAJ1V1E5_9LACT</name>
<feature type="binding site" evidence="12">
    <location>
        <position position="287"/>
    </location>
    <ligand>
        <name>K(+)</name>
        <dbReference type="ChEBI" id="CHEBI:29103"/>
    </ligand>
</feature>
<comment type="activity regulation">
    <text evidence="12">Activated by a monovalent cation that binds near, but not in, the active site. The most likely occupant of the site in vivo is potassium. Ion binding induces a conformational change that may alter substrate affinity.</text>
</comment>
<dbReference type="CDD" id="cd01174">
    <property type="entry name" value="ribokinase"/>
    <property type="match status" value="1"/>
</dbReference>
<evidence type="ECO:0000256" key="10">
    <source>
        <dbReference type="ARBA" id="ARBA00022958"/>
    </source>
</evidence>
<evidence type="ECO:0000259" key="13">
    <source>
        <dbReference type="Pfam" id="PF00294"/>
    </source>
</evidence>
<dbReference type="EMBL" id="JASOOE010000001">
    <property type="protein sequence ID" value="MDK7186440.1"/>
    <property type="molecule type" value="Genomic_DNA"/>
</dbReference>
<dbReference type="InterPro" id="IPR002139">
    <property type="entry name" value="Ribo/fructo_kinase"/>
</dbReference>
<comment type="cofactor">
    <cofactor evidence="12">
        <name>Mg(2+)</name>
        <dbReference type="ChEBI" id="CHEBI:18420"/>
    </cofactor>
    <text evidence="12">Requires a divalent cation, most likely magnesium in vivo, as an electrophilic catalyst to aid phosphoryl group transfer. It is the chelate of the metal and the nucleotide that is the actual substrate.</text>
</comment>
<feature type="binding site" evidence="12">
    <location>
        <begin position="251"/>
        <end position="252"/>
    </location>
    <ligand>
        <name>ATP</name>
        <dbReference type="ChEBI" id="CHEBI:30616"/>
    </ligand>
</feature>
<evidence type="ECO:0000256" key="4">
    <source>
        <dbReference type="ARBA" id="ARBA00022679"/>
    </source>
</evidence>
<comment type="subunit">
    <text evidence="12">Homodimer.</text>
</comment>
<feature type="binding site" evidence="12">
    <location>
        <position position="246"/>
    </location>
    <ligand>
        <name>K(+)</name>
        <dbReference type="ChEBI" id="CHEBI:29103"/>
    </ligand>
</feature>
<feature type="binding site" evidence="12">
    <location>
        <begin position="220"/>
        <end position="225"/>
    </location>
    <ligand>
        <name>ATP</name>
        <dbReference type="ChEBI" id="CHEBI:30616"/>
    </ligand>
</feature>
<evidence type="ECO:0000256" key="5">
    <source>
        <dbReference type="ARBA" id="ARBA00022723"/>
    </source>
</evidence>
<feature type="binding site" evidence="12">
    <location>
        <position position="248"/>
    </location>
    <ligand>
        <name>K(+)</name>
        <dbReference type="ChEBI" id="CHEBI:29103"/>
    </ligand>
</feature>
<dbReference type="PANTHER" id="PTHR10584:SF166">
    <property type="entry name" value="RIBOKINASE"/>
    <property type="match status" value="1"/>
</dbReference>
<comment type="subcellular location">
    <subcellularLocation>
        <location evidence="12">Cytoplasm</location>
    </subcellularLocation>
</comment>
<comment type="caution">
    <text evidence="12">Lacks conserved residue(s) required for the propagation of feature annotation.</text>
</comment>
<evidence type="ECO:0000256" key="1">
    <source>
        <dbReference type="ARBA" id="ARBA00005380"/>
    </source>
</evidence>
<reference evidence="14" key="1">
    <citation type="submission" date="2023-05" db="EMBL/GenBank/DDBJ databases">
        <title>Cataloging the Phylogenetic Diversity of Human Bladder Bacteria.</title>
        <authorList>
            <person name="Du J."/>
        </authorList>
    </citation>
    <scope>NUCLEOTIDE SEQUENCE</scope>
    <source>
        <strain evidence="14">UMB1231</strain>
    </source>
</reference>
<keyword evidence="6 12" id="KW-0547">Nucleotide-binding</keyword>
<dbReference type="Gene3D" id="3.40.1190.20">
    <property type="match status" value="1"/>
</dbReference>
<gene>
    <name evidence="12" type="primary">rbsK</name>
    <name evidence="14" type="ORF">QP433_00415</name>
</gene>
<sequence>MPAAVYILGSINYDLMTQVDCLPDQGETRMGQGAHFSVGGKGTNQAATCGSLGVNTFLVGAVGNDFFGKQALSYLLIHGVDISKVNILNDQTTGTAFILTCDGDNRIIVNSGANASISFQQVEEALKQAQAGDLFVTQFETPMDLLLPSLRLAKEKGMVTLVNPSPYKSFDPMTYPLIDYLVLNQLETHALCQGALDTLDDLGIFQQKALELGLNKLVLTLGSRGSFLITKTEKIHEPAYPIEVVDSTGAGDAFLGGLAFALSQNLSDQASLTFANALGALTCLSYGAGSVRYQANQVYEWMAKQAKFD</sequence>
<dbReference type="EC" id="2.7.1.15" evidence="2 12"/>
<comment type="function">
    <text evidence="12">Catalyzes the phosphorylation of ribose at O-5 in a reaction requiring ATP and magnesium. The resulting D-ribose-5-phosphate can then be used either for sythesis of nucleotides, histidine, and tryptophan, or as a component of the pentose phosphate pathway.</text>
</comment>
<dbReference type="RefSeq" id="WP_070609358.1">
    <property type="nucleotide sequence ID" value="NZ_JASOOE010000001.1"/>
</dbReference>
<evidence type="ECO:0000256" key="6">
    <source>
        <dbReference type="ARBA" id="ARBA00022741"/>
    </source>
</evidence>
<dbReference type="Proteomes" id="UP001229251">
    <property type="component" value="Unassembled WGS sequence"/>
</dbReference>
<organism evidence="14 15">
    <name type="scientific">Facklamia hominis</name>
    <dbReference type="NCBI Taxonomy" id="178214"/>
    <lineage>
        <taxon>Bacteria</taxon>
        <taxon>Bacillati</taxon>
        <taxon>Bacillota</taxon>
        <taxon>Bacilli</taxon>
        <taxon>Lactobacillales</taxon>
        <taxon>Aerococcaceae</taxon>
        <taxon>Facklamia</taxon>
    </lineage>
</organism>
<proteinExistence type="inferred from homology"/>
<dbReference type="SUPFAM" id="SSF53613">
    <property type="entry name" value="Ribokinase-like"/>
    <property type="match status" value="1"/>
</dbReference>
<dbReference type="GO" id="GO:0004747">
    <property type="term" value="F:ribokinase activity"/>
    <property type="evidence" value="ECO:0007669"/>
    <property type="project" value="UniProtKB-UniRule"/>
</dbReference>
<comment type="pathway">
    <text evidence="12">Carbohydrate metabolism; D-ribose degradation; D-ribose 5-phosphate from beta-D-ribopyranose: step 2/2.</text>
</comment>
<feature type="domain" description="Carbohydrate kinase PfkB" evidence="13">
    <location>
        <begin position="6"/>
        <end position="290"/>
    </location>
</feature>
<feature type="binding site" evidence="12">
    <location>
        <begin position="12"/>
        <end position="14"/>
    </location>
    <ligand>
        <name>substrate</name>
    </ligand>
</feature>
<dbReference type="InterPro" id="IPR029056">
    <property type="entry name" value="Ribokinase-like"/>
</dbReference>
<evidence type="ECO:0000256" key="7">
    <source>
        <dbReference type="ARBA" id="ARBA00022777"/>
    </source>
</evidence>
<feature type="binding site" evidence="12">
    <location>
        <position position="282"/>
    </location>
    <ligand>
        <name>K(+)</name>
        <dbReference type="ChEBI" id="CHEBI:29103"/>
    </ligand>
</feature>
<evidence type="ECO:0000256" key="2">
    <source>
        <dbReference type="ARBA" id="ARBA00012035"/>
    </source>
</evidence>
<keyword evidence="8 12" id="KW-0067">ATP-binding</keyword>
<dbReference type="GO" id="GO:0005737">
    <property type="term" value="C:cytoplasm"/>
    <property type="evidence" value="ECO:0007669"/>
    <property type="project" value="UniProtKB-SubCell"/>
</dbReference>
<dbReference type="PROSITE" id="PS00584">
    <property type="entry name" value="PFKB_KINASES_2"/>
    <property type="match status" value="1"/>
</dbReference>
<evidence type="ECO:0000313" key="14">
    <source>
        <dbReference type="EMBL" id="MDK7186440.1"/>
    </source>
</evidence>
<dbReference type="InterPro" id="IPR011611">
    <property type="entry name" value="PfkB_dom"/>
</dbReference>
<feature type="active site" description="Proton acceptor" evidence="12">
    <location>
        <position position="252"/>
    </location>
</feature>
<evidence type="ECO:0000256" key="8">
    <source>
        <dbReference type="ARBA" id="ARBA00022840"/>
    </source>
</evidence>
<dbReference type="GO" id="GO:0046872">
    <property type="term" value="F:metal ion binding"/>
    <property type="evidence" value="ECO:0007669"/>
    <property type="project" value="UniProtKB-KW"/>
</dbReference>
<accession>A0AAJ1V1E5</accession>
<keyword evidence="5 12" id="KW-0479">Metal-binding</keyword>
<feature type="binding site" evidence="12">
    <location>
        <position position="285"/>
    </location>
    <ligand>
        <name>K(+)</name>
        <dbReference type="ChEBI" id="CHEBI:29103"/>
    </ligand>
</feature>
<evidence type="ECO:0000256" key="9">
    <source>
        <dbReference type="ARBA" id="ARBA00022842"/>
    </source>
</evidence>
<feature type="binding site" evidence="12">
    <location>
        <position position="276"/>
    </location>
    <ligand>
        <name>ATP</name>
        <dbReference type="ChEBI" id="CHEBI:30616"/>
    </ligand>
</feature>
<dbReference type="AlphaFoldDB" id="A0AAJ1V1E5"/>
<dbReference type="PANTHER" id="PTHR10584">
    <property type="entry name" value="SUGAR KINASE"/>
    <property type="match status" value="1"/>
</dbReference>
<dbReference type="PROSITE" id="PS00583">
    <property type="entry name" value="PFKB_KINASES_1"/>
    <property type="match status" value="1"/>
</dbReference>
<comment type="catalytic activity">
    <reaction evidence="12">
        <text>D-ribose + ATP = D-ribose 5-phosphate + ADP + H(+)</text>
        <dbReference type="Rhea" id="RHEA:13697"/>
        <dbReference type="ChEBI" id="CHEBI:15378"/>
        <dbReference type="ChEBI" id="CHEBI:30616"/>
        <dbReference type="ChEBI" id="CHEBI:47013"/>
        <dbReference type="ChEBI" id="CHEBI:78346"/>
        <dbReference type="ChEBI" id="CHEBI:456216"/>
        <dbReference type="EC" id="2.7.1.15"/>
    </reaction>
</comment>
<comment type="similarity">
    <text evidence="1">Belongs to the carbohydrate kinase pfkB family.</text>
</comment>
<evidence type="ECO:0000256" key="3">
    <source>
        <dbReference type="ARBA" id="ARBA00016943"/>
    </source>
</evidence>
<dbReference type="HAMAP" id="MF_01987">
    <property type="entry name" value="Ribokinase"/>
    <property type="match status" value="1"/>
</dbReference>
<evidence type="ECO:0000256" key="12">
    <source>
        <dbReference type="HAMAP-Rule" id="MF_01987"/>
    </source>
</evidence>
<keyword evidence="4 12" id="KW-0808">Transferase</keyword>
<dbReference type="InterPro" id="IPR002173">
    <property type="entry name" value="Carboh/pur_kinase_PfkB_CS"/>
</dbReference>
<dbReference type="Pfam" id="PF00294">
    <property type="entry name" value="PfkB"/>
    <property type="match status" value="1"/>
</dbReference>
<evidence type="ECO:0000313" key="15">
    <source>
        <dbReference type="Proteomes" id="UP001229251"/>
    </source>
</evidence>
<dbReference type="GO" id="GO:0005524">
    <property type="term" value="F:ATP binding"/>
    <property type="evidence" value="ECO:0007669"/>
    <property type="project" value="UniProtKB-UniRule"/>
</dbReference>
<dbReference type="GO" id="GO:0019303">
    <property type="term" value="P:D-ribose catabolic process"/>
    <property type="evidence" value="ECO:0007669"/>
    <property type="project" value="UniProtKB-UniRule"/>
</dbReference>
<feature type="binding site" evidence="12">
    <location>
        <position position="140"/>
    </location>
    <ligand>
        <name>substrate</name>
    </ligand>
</feature>
<keyword evidence="12" id="KW-0963">Cytoplasm</keyword>
<keyword evidence="9 12" id="KW-0460">Magnesium</keyword>
<protein>
    <recommendedName>
        <fullName evidence="3 12">Ribokinase</fullName>
        <shortName evidence="12">RK</shortName>
        <ecNumber evidence="2 12">2.7.1.15</ecNumber>
    </recommendedName>
</protein>
<dbReference type="InterPro" id="IPR011877">
    <property type="entry name" value="Ribokinase"/>
</dbReference>
<dbReference type="PRINTS" id="PR00990">
    <property type="entry name" value="RIBOKINASE"/>
</dbReference>
<evidence type="ECO:0000256" key="11">
    <source>
        <dbReference type="ARBA" id="ARBA00023277"/>
    </source>
</evidence>
<comment type="caution">
    <text evidence="14">The sequence shown here is derived from an EMBL/GenBank/DDBJ whole genome shotgun (WGS) entry which is preliminary data.</text>
</comment>
<comment type="similarity">
    <text evidence="12">Belongs to the carbohydrate kinase PfkB family. Ribokinase subfamily.</text>
</comment>
<keyword evidence="11 12" id="KW-0119">Carbohydrate metabolism</keyword>
<keyword evidence="10 12" id="KW-0630">Potassium</keyword>
<feature type="binding site" evidence="12">
    <location>
        <position position="184"/>
    </location>
    <ligand>
        <name>ATP</name>
        <dbReference type="ChEBI" id="CHEBI:30616"/>
    </ligand>
</feature>
<feature type="binding site" evidence="12">
    <location>
        <position position="252"/>
    </location>
    <ligand>
        <name>substrate</name>
    </ligand>
</feature>